<evidence type="ECO:0000313" key="3">
    <source>
        <dbReference type="EMBL" id="PIK39726.1"/>
    </source>
</evidence>
<dbReference type="EMBL" id="MRZV01001207">
    <property type="protein sequence ID" value="PIK39726.1"/>
    <property type="molecule type" value="Genomic_DNA"/>
</dbReference>
<dbReference type="InterPro" id="IPR043159">
    <property type="entry name" value="Lectin_gal-bd_sf"/>
</dbReference>
<feature type="domain" description="SUEL-type lectin" evidence="2">
    <location>
        <begin position="7"/>
        <end position="104"/>
    </location>
</feature>
<evidence type="ECO:0000313" key="4">
    <source>
        <dbReference type="Proteomes" id="UP000230750"/>
    </source>
</evidence>
<dbReference type="AlphaFoldDB" id="A0A2G8JVE0"/>
<organism evidence="3 4">
    <name type="scientific">Stichopus japonicus</name>
    <name type="common">Sea cucumber</name>
    <dbReference type="NCBI Taxonomy" id="307972"/>
    <lineage>
        <taxon>Eukaryota</taxon>
        <taxon>Metazoa</taxon>
        <taxon>Echinodermata</taxon>
        <taxon>Eleutherozoa</taxon>
        <taxon>Echinozoa</taxon>
        <taxon>Holothuroidea</taxon>
        <taxon>Aspidochirotacea</taxon>
        <taxon>Aspidochirotida</taxon>
        <taxon>Stichopodidae</taxon>
        <taxon>Apostichopus</taxon>
    </lineage>
</organism>
<accession>A0A2G8JVE0</accession>
<dbReference type="Gene3D" id="2.60.120.740">
    <property type="match status" value="1"/>
</dbReference>
<dbReference type="InterPro" id="IPR000922">
    <property type="entry name" value="Lectin_gal-bd_dom"/>
</dbReference>
<dbReference type="OrthoDB" id="6120134at2759"/>
<reference evidence="3 4" key="1">
    <citation type="journal article" date="2017" name="PLoS Biol.">
        <title>The sea cucumber genome provides insights into morphological evolution and visceral regeneration.</title>
        <authorList>
            <person name="Zhang X."/>
            <person name="Sun L."/>
            <person name="Yuan J."/>
            <person name="Sun Y."/>
            <person name="Gao Y."/>
            <person name="Zhang L."/>
            <person name="Li S."/>
            <person name="Dai H."/>
            <person name="Hamel J.F."/>
            <person name="Liu C."/>
            <person name="Yu Y."/>
            <person name="Liu S."/>
            <person name="Lin W."/>
            <person name="Guo K."/>
            <person name="Jin S."/>
            <person name="Xu P."/>
            <person name="Storey K.B."/>
            <person name="Huan P."/>
            <person name="Zhang T."/>
            <person name="Zhou Y."/>
            <person name="Zhang J."/>
            <person name="Lin C."/>
            <person name="Li X."/>
            <person name="Xing L."/>
            <person name="Huo D."/>
            <person name="Sun M."/>
            <person name="Wang L."/>
            <person name="Mercier A."/>
            <person name="Li F."/>
            <person name="Yang H."/>
            <person name="Xiang J."/>
        </authorList>
    </citation>
    <scope>NUCLEOTIDE SEQUENCE [LARGE SCALE GENOMIC DNA]</scope>
    <source>
        <strain evidence="3">Shaxun</strain>
        <tissue evidence="3">Muscle</tissue>
    </source>
</reference>
<name>A0A2G8JVE0_STIJA</name>
<feature type="region of interest" description="Disordered" evidence="1">
    <location>
        <begin position="112"/>
        <end position="223"/>
    </location>
</feature>
<dbReference type="PANTHER" id="PTHR46780">
    <property type="entry name" value="PROTEIN EVA-1"/>
    <property type="match status" value="1"/>
</dbReference>
<protein>
    <submittedName>
        <fullName evidence="3">Thrombospondin type 1 repeat-containing protein 2</fullName>
    </submittedName>
</protein>
<evidence type="ECO:0000259" key="2">
    <source>
        <dbReference type="PROSITE" id="PS50228"/>
    </source>
</evidence>
<dbReference type="PROSITE" id="PS50228">
    <property type="entry name" value="SUEL_LECTIN"/>
    <property type="match status" value="1"/>
</dbReference>
<keyword evidence="4" id="KW-1185">Reference proteome</keyword>
<comment type="caution">
    <text evidence="3">The sequence shown here is derived from an EMBL/GenBank/DDBJ whole genome shotgun (WGS) entry which is preliminary data.</text>
</comment>
<gene>
    <name evidence="3" type="ORF">BSL78_23428</name>
</gene>
<dbReference type="Proteomes" id="UP000230750">
    <property type="component" value="Unassembled WGS sequence"/>
</dbReference>
<sequence>MPTKSIVCEDDDYDISCKVNQTIKITYASYGFQYNDSKARNQCDDFRNNWWRNLEGERCDPNSTMEASAVCNGLMACTISASNKMFTDTCQGVTKYLVVEYYCKEGNSDAGHRYGDDYIVVGDDDDDNDDDDNDDDDVDDDDDDNDDDDVDDPDDDVDDPDDDVVDDPDDDVDDPDDDDVDDPDDDVDDDPDDDNDDDPDDDDGDDDIDDDYDDSSGDRKAGQ</sequence>
<feature type="compositionally biased region" description="Acidic residues" evidence="1">
    <location>
        <begin position="122"/>
        <end position="215"/>
    </location>
</feature>
<dbReference type="GO" id="GO:0030246">
    <property type="term" value="F:carbohydrate binding"/>
    <property type="evidence" value="ECO:0007669"/>
    <property type="project" value="InterPro"/>
</dbReference>
<evidence type="ECO:0000256" key="1">
    <source>
        <dbReference type="SAM" id="MobiDB-lite"/>
    </source>
</evidence>
<dbReference type="Pfam" id="PF02140">
    <property type="entry name" value="SUEL_Lectin"/>
    <property type="match status" value="1"/>
</dbReference>
<proteinExistence type="predicted"/>